<dbReference type="EMBL" id="CP065425">
    <property type="protein sequence ID" value="QQZ10874.1"/>
    <property type="molecule type" value="Genomic_DNA"/>
</dbReference>
<keyword evidence="1" id="KW-1133">Transmembrane helix</keyword>
<feature type="transmembrane region" description="Helical" evidence="1">
    <location>
        <begin position="6"/>
        <end position="31"/>
    </location>
</feature>
<name>A0ABX7E6L9_9BACI</name>
<dbReference type="Pfam" id="PF14173">
    <property type="entry name" value="ComGG"/>
    <property type="match status" value="1"/>
</dbReference>
<keyword evidence="1" id="KW-0812">Transmembrane</keyword>
<keyword evidence="3" id="KW-1185">Reference proteome</keyword>
<dbReference type="InterPro" id="IPR020372">
    <property type="entry name" value="Competence_ComGG"/>
</dbReference>
<dbReference type="RefSeq" id="WP_202780156.1">
    <property type="nucleotide sequence ID" value="NZ_CP065425.1"/>
</dbReference>
<sequence>MNNEKGYIFPLTLGVVVTCLLVLTTSIGIFLSEKRYLKEMEEYYFANSMSALAVTKIVDSLNKDDFMATGRFSYNRGTVKFTIHEKEKKVYSIILAINLDDRLITKSEVIYNQQEKRILRWEEK</sequence>
<accession>A0ABX7E6L9</accession>
<organism evidence="2 3">
    <name type="scientific">Heyndrickxia vini</name>
    <dbReference type="NCBI Taxonomy" id="1476025"/>
    <lineage>
        <taxon>Bacteria</taxon>
        <taxon>Bacillati</taxon>
        <taxon>Bacillota</taxon>
        <taxon>Bacilli</taxon>
        <taxon>Bacillales</taxon>
        <taxon>Bacillaceae</taxon>
        <taxon>Heyndrickxia</taxon>
    </lineage>
</organism>
<gene>
    <name evidence="2" type="ORF">I5776_08265</name>
</gene>
<keyword evidence="1" id="KW-0472">Membrane</keyword>
<protein>
    <submittedName>
        <fullName evidence="2">Uncharacterized protein</fullName>
    </submittedName>
</protein>
<evidence type="ECO:0000313" key="2">
    <source>
        <dbReference type="EMBL" id="QQZ10874.1"/>
    </source>
</evidence>
<evidence type="ECO:0000313" key="3">
    <source>
        <dbReference type="Proteomes" id="UP000595691"/>
    </source>
</evidence>
<dbReference type="Proteomes" id="UP000595691">
    <property type="component" value="Chromosome"/>
</dbReference>
<proteinExistence type="predicted"/>
<evidence type="ECO:0000256" key="1">
    <source>
        <dbReference type="SAM" id="Phobius"/>
    </source>
</evidence>
<reference evidence="2 3" key="1">
    <citation type="submission" date="2020-11" db="EMBL/GenBank/DDBJ databases">
        <title>Taxonomic evaluation of the Bacillus sporothermodurans group of bacteria based on whole genome sequences.</title>
        <authorList>
            <person name="Fiedler G."/>
            <person name="Herbstmann A.-D."/>
            <person name="Doll E."/>
            <person name="Wenning M."/>
            <person name="Brinks E."/>
            <person name="Kabisch J."/>
            <person name="Breitenwieser F."/>
            <person name="Lappann M."/>
            <person name="Boehnlein C."/>
            <person name="Franz C."/>
        </authorList>
    </citation>
    <scope>NUCLEOTIDE SEQUENCE [LARGE SCALE GENOMIC DNA]</scope>
    <source>
        <strain evidence="2 3">JCM 19841</strain>
    </source>
</reference>